<dbReference type="OMA" id="CPLVGSM"/>
<gene>
    <name evidence="6" type="ORF">Pdw03_4875</name>
</gene>
<evidence type="ECO:0000256" key="1">
    <source>
        <dbReference type="ARBA" id="ARBA00023015"/>
    </source>
</evidence>
<evidence type="ECO:0000256" key="3">
    <source>
        <dbReference type="ARBA" id="ARBA00023163"/>
    </source>
</evidence>
<evidence type="ECO:0000259" key="5">
    <source>
        <dbReference type="PROSITE" id="PS50048"/>
    </source>
</evidence>
<dbReference type="SMART" id="SM00066">
    <property type="entry name" value="GAL4"/>
    <property type="match status" value="1"/>
</dbReference>
<evidence type="ECO:0000313" key="7">
    <source>
        <dbReference type="Proteomes" id="UP000595662"/>
    </source>
</evidence>
<keyword evidence="3" id="KW-0804">Transcription</keyword>
<dbReference type="Pfam" id="PF00172">
    <property type="entry name" value="Zn_clus"/>
    <property type="match status" value="1"/>
</dbReference>
<dbReference type="InterPro" id="IPR052400">
    <property type="entry name" value="Zn2-C6_fungal_TF"/>
</dbReference>
<dbReference type="GeneID" id="26234874"/>
<dbReference type="InterPro" id="IPR001138">
    <property type="entry name" value="Zn2Cys6_DnaBD"/>
</dbReference>
<dbReference type="Pfam" id="PF11951">
    <property type="entry name" value="Fungal_trans_2"/>
    <property type="match status" value="1"/>
</dbReference>
<dbReference type="GO" id="GO:0000981">
    <property type="term" value="F:DNA-binding transcription factor activity, RNA polymerase II-specific"/>
    <property type="evidence" value="ECO:0007669"/>
    <property type="project" value="InterPro"/>
</dbReference>
<dbReference type="Gene3D" id="4.10.240.10">
    <property type="entry name" value="Zn(2)-C6 fungal-type DNA-binding domain"/>
    <property type="match status" value="1"/>
</dbReference>
<keyword evidence="2" id="KW-0238">DNA-binding</keyword>
<keyword evidence="4" id="KW-0539">Nucleus</keyword>
<organism evidence="6 7">
    <name type="scientific">Penicillium digitatum</name>
    <name type="common">Green mold</name>
    <dbReference type="NCBI Taxonomy" id="36651"/>
    <lineage>
        <taxon>Eukaryota</taxon>
        <taxon>Fungi</taxon>
        <taxon>Dikarya</taxon>
        <taxon>Ascomycota</taxon>
        <taxon>Pezizomycotina</taxon>
        <taxon>Eurotiomycetes</taxon>
        <taxon>Eurotiomycetidae</taxon>
        <taxon>Eurotiales</taxon>
        <taxon>Aspergillaceae</taxon>
        <taxon>Penicillium</taxon>
    </lineage>
</organism>
<dbReference type="PROSITE" id="PS50048">
    <property type="entry name" value="ZN2_CY6_FUNGAL_2"/>
    <property type="match status" value="1"/>
</dbReference>
<name>A0A7T7BJN6_PENDI</name>
<dbReference type="KEGG" id="pdp:PDIP_65580"/>
<dbReference type="InterPro" id="IPR021858">
    <property type="entry name" value="Fun_TF"/>
</dbReference>
<keyword evidence="1" id="KW-0805">Transcription regulation</keyword>
<dbReference type="EMBL" id="CP060774">
    <property type="protein sequence ID" value="QQK42021.1"/>
    <property type="molecule type" value="Genomic_DNA"/>
</dbReference>
<accession>A0A7T7BJN6</accession>
<evidence type="ECO:0000313" key="6">
    <source>
        <dbReference type="EMBL" id="QQK42021.1"/>
    </source>
</evidence>
<proteinExistence type="predicted"/>
<dbReference type="GO" id="GO:0008270">
    <property type="term" value="F:zinc ion binding"/>
    <property type="evidence" value="ECO:0007669"/>
    <property type="project" value="InterPro"/>
</dbReference>
<dbReference type="PANTHER" id="PTHR47657">
    <property type="entry name" value="STEROL REGULATORY ELEMENT-BINDING PROTEIN ECM22"/>
    <property type="match status" value="1"/>
</dbReference>
<sequence length="584" mass="64789">MVGPGGGPPRKSHTKSRNGCKTCKRRHIRCDETFPQCRNCTKHNCRCDYRDAATTQGGSPPAARRGPDLLTSPEIEMEIDNWHRTGVPPYPELLQCPRSGWSGLSRTDLRLIHHIIGISIDLHRRGLSGCTVWAQKMPNFLAISLGSDFVMSSILSFSAFHLAFLTQDQETKQLAFRYKVTALQGLQTALGSFSKENCDAILSASVLLSWQATDQQSWASLQHGISSVLESMHPFWKQESDVAQLIENQRALSTTDLSMAGVYQPLDEDMVYLDQTIQALRMAQKRTSHNLEHSQRLGELIEFIQQFRDDFPNQTAEQSFESIQTLRRWLFWLPPSMLRNSESEINTLPILAQFFAVGISLDRFFPELGGAYLGAPSISPIEEMHRIIATHNAADPFNTELRLALELMNLPRSIVSRYRYRLPLPWSPRSSVDHYSPGPPSPFHHNIHEYPLVASSSPASASPSYAAYTPPLQSPPTATLTNSAFPIQDGYVSAAPSHSLYPPSPQLLGNHDVHLGLSDMGHGHAHSHHASIPHSAAYTPPYGGDVLCAGLPRVDGTLGLNLEVYPQTHPFEMPGLAAPTSLWT</sequence>
<dbReference type="InterPro" id="IPR036864">
    <property type="entry name" value="Zn2-C6_fun-type_DNA-bd_sf"/>
</dbReference>
<dbReference type="CDD" id="cd00067">
    <property type="entry name" value="GAL4"/>
    <property type="match status" value="1"/>
</dbReference>
<protein>
    <submittedName>
        <fullName evidence="6">C6 transcription factor RosA-like, putative</fullName>
    </submittedName>
</protein>
<evidence type="ECO:0000256" key="4">
    <source>
        <dbReference type="ARBA" id="ARBA00023242"/>
    </source>
</evidence>
<dbReference type="Proteomes" id="UP000595662">
    <property type="component" value="Chromosome 1"/>
</dbReference>
<dbReference type="SUPFAM" id="SSF57701">
    <property type="entry name" value="Zn2/Cys6 DNA-binding domain"/>
    <property type="match status" value="1"/>
</dbReference>
<dbReference type="GO" id="GO:0003677">
    <property type="term" value="F:DNA binding"/>
    <property type="evidence" value="ECO:0007669"/>
    <property type="project" value="UniProtKB-KW"/>
</dbReference>
<feature type="domain" description="Zn(2)-C6 fungal-type" evidence="5">
    <location>
        <begin position="19"/>
        <end position="49"/>
    </location>
</feature>
<reference evidence="6 7" key="1">
    <citation type="submission" date="2020-08" db="EMBL/GenBank/DDBJ databases">
        <title>The completed genome sequence of the pathogenic ascomycete fungus Penicillium digitatum.</title>
        <authorList>
            <person name="Wang M."/>
        </authorList>
    </citation>
    <scope>NUCLEOTIDE SEQUENCE [LARGE SCALE GENOMIC DNA]</scope>
    <source>
        <strain evidence="6 7">PdW03</strain>
    </source>
</reference>
<dbReference type="PANTHER" id="PTHR47657:SF12">
    <property type="entry name" value="ZN(II)2CYS6 TRANSCRIPTION FACTOR (EUROFUNG)"/>
    <property type="match status" value="1"/>
</dbReference>
<dbReference type="RefSeq" id="XP_014530715.1">
    <property type="nucleotide sequence ID" value="XM_014675229.1"/>
</dbReference>
<evidence type="ECO:0000256" key="2">
    <source>
        <dbReference type="ARBA" id="ARBA00023125"/>
    </source>
</evidence>
<dbReference type="AlphaFoldDB" id="A0A7T7BJN6"/>
<dbReference type="VEuPathDB" id="FungiDB:PDIP_65580"/>
<dbReference type="PROSITE" id="PS00463">
    <property type="entry name" value="ZN2_CY6_FUNGAL_1"/>
    <property type="match status" value="1"/>
</dbReference>